<name>W3X0L8_PESFW</name>
<gene>
    <name evidence="2" type="ORF">PFICI_09531</name>
</gene>
<dbReference type="AlphaFoldDB" id="W3X0L8"/>
<keyword evidence="1" id="KW-0539">Nucleus</keyword>
<dbReference type="HOGENOM" id="CLU_036113_0_0_1"/>
<dbReference type="OrthoDB" id="4137815at2759"/>
<keyword evidence="3" id="KW-1185">Reference proteome</keyword>
<dbReference type="EMBL" id="KI912114">
    <property type="protein sequence ID" value="ETS79678.1"/>
    <property type="molecule type" value="Genomic_DNA"/>
</dbReference>
<evidence type="ECO:0000313" key="2">
    <source>
        <dbReference type="EMBL" id="ETS79678.1"/>
    </source>
</evidence>
<dbReference type="OMA" id="WEARRNG"/>
<dbReference type="InterPro" id="IPR021858">
    <property type="entry name" value="Fun_TF"/>
</dbReference>
<accession>W3X0L8</accession>
<evidence type="ECO:0000256" key="1">
    <source>
        <dbReference type="ARBA" id="ARBA00023242"/>
    </source>
</evidence>
<dbReference type="GeneID" id="19274544"/>
<dbReference type="KEGG" id="pfy:PFICI_09531"/>
<sequence length="374" mass="41691">MEYPMNDPTVALLRDVFGAKRQLILRMVESDDSLEPFLIGPTFCASHRQLLISVFTTSTTVLQDALLASSTAWMDDMSMEPCDAYQKASSALSKLSALEVKNQDDATTCLTLGALIHTFALKLRVGDIYLICSEALGRIKPIYESEHYSDSPSFFMLTCMVAHEILECLVRCCRPMLRYKPSVDPTRVDRFVGLSGTLLPLLQDICELNAALSCVDRTGGAEVNAALLSVEQAVMDWFPPVPSGFTSLFTSMETTHMLCQARVTRMAALMIIHRLRHPFGRETGSALAMASTIMHELEITQQITGKQAKCVDLAILVACLEFEGNSRDSWIHKTERLLGYSMEYKARIQGIIKSFWAAKDRGQDLFWYDLSTVA</sequence>
<protein>
    <submittedName>
        <fullName evidence="2">Uncharacterized protein</fullName>
    </submittedName>
</protein>
<reference evidence="3" key="1">
    <citation type="journal article" date="2015" name="BMC Genomics">
        <title>Genomic and transcriptomic analysis of the endophytic fungus Pestalotiopsis fici reveals its lifestyle and high potential for synthesis of natural products.</title>
        <authorList>
            <person name="Wang X."/>
            <person name="Zhang X."/>
            <person name="Liu L."/>
            <person name="Xiang M."/>
            <person name="Wang W."/>
            <person name="Sun X."/>
            <person name="Che Y."/>
            <person name="Guo L."/>
            <person name="Liu G."/>
            <person name="Guo L."/>
            <person name="Wang C."/>
            <person name="Yin W.B."/>
            <person name="Stadler M."/>
            <person name="Zhang X."/>
            <person name="Liu X."/>
        </authorList>
    </citation>
    <scope>NUCLEOTIDE SEQUENCE [LARGE SCALE GENOMIC DNA]</scope>
    <source>
        <strain evidence="3">W106-1 / CGMCC3.15140</strain>
    </source>
</reference>
<proteinExistence type="predicted"/>
<dbReference type="Pfam" id="PF11951">
    <property type="entry name" value="Fungal_trans_2"/>
    <property type="match status" value="1"/>
</dbReference>
<dbReference type="eggNOG" id="ENOG502SJ4C">
    <property type="taxonomic scope" value="Eukaryota"/>
</dbReference>
<evidence type="ECO:0000313" key="3">
    <source>
        <dbReference type="Proteomes" id="UP000030651"/>
    </source>
</evidence>
<dbReference type="RefSeq" id="XP_007836303.1">
    <property type="nucleotide sequence ID" value="XM_007838112.1"/>
</dbReference>
<dbReference type="InParanoid" id="W3X0L8"/>
<dbReference type="Proteomes" id="UP000030651">
    <property type="component" value="Unassembled WGS sequence"/>
</dbReference>
<organism evidence="2 3">
    <name type="scientific">Pestalotiopsis fici (strain W106-1 / CGMCC3.15140)</name>
    <dbReference type="NCBI Taxonomy" id="1229662"/>
    <lineage>
        <taxon>Eukaryota</taxon>
        <taxon>Fungi</taxon>
        <taxon>Dikarya</taxon>
        <taxon>Ascomycota</taxon>
        <taxon>Pezizomycotina</taxon>
        <taxon>Sordariomycetes</taxon>
        <taxon>Xylariomycetidae</taxon>
        <taxon>Amphisphaeriales</taxon>
        <taxon>Sporocadaceae</taxon>
        <taxon>Pestalotiopsis</taxon>
    </lineage>
</organism>